<dbReference type="AlphaFoldDB" id="A0A917BMM9"/>
<evidence type="ECO:0000313" key="2">
    <source>
        <dbReference type="Proteomes" id="UP000649179"/>
    </source>
</evidence>
<keyword evidence="2" id="KW-1185">Reference proteome</keyword>
<dbReference type="InterPro" id="IPR016084">
    <property type="entry name" value="Haem_Oase-like_multi-hlx"/>
</dbReference>
<gene>
    <name evidence="1" type="ORF">GCM10011519_24750</name>
</gene>
<comment type="caution">
    <text evidence="1">The sequence shown here is derived from an EMBL/GenBank/DDBJ whole genome shotgun (WGS) entry which is preliminary data.</text>
</comment>
<dbReference type="SUPFAM" id="SSF48613">
    <property type="entry name" value="Heme oxygenase-like"/>
    <property type="match status" value="1"/>
</dbReference>
<evidence type="ECO:0000313" key="1">
    <source>
        <dbReference type="EMBL" id="GGF49829.1"/>
    </source>
</evidence>
<reference evidence="1" key="1">
    <citation type="journal article" date="2014" name="Int. J. Syst. Evol. Microbiol.">
        <title>Complete genome sequence of Corynebacterium casei LMG S-19264T (=DSM 44701T), isolated from a smear-ripened cheese.</title>
        <authorList>
            <consortium name="US DOE Joint Genome Institute (JGI-PGF)"/>
            <person name="Walter F."/>
            <person name="Albersmeier A."/>
            <person name="Kalinowski J."/>
            <person name="Ruckert C."/>
        </authorList>
    </citation>
    <scope>NUCLEOTIDE SEQUENCE</scope>
    <source>
        <strain evidence="1">CGMCC 1.16067</strain>
    </source>
</reference>
<sequence length="330" mass="35811">MLLPDPVGPLSRRAHALLRGAHRAPGPLELPEAGSFTEDLDAQLALWLIHQLSYRGYDDVDDDLEWSPAVVTLRRGLESAFEAELRSATRERLAVTDAGTPVEELLLAMVAVDDGPSVAAYLHRHATREHVLDYLRERSVQQLAEADAQSFMLPRLRGAAKVALAEIQYDEYGAGRADRLHQDLYARTMRGAGLDDSWGAYLPDVGATSLALANLPSMLALNRRLVPAGAGHFAVFEASSSVPSRKIAAGIERVGLGPEVAAYFDEHVEADAVHEQVAARDLCGSLVVERPELRSEVLFGAACCLHLDRLAAEELLGRWGASDDRAERAG</sequence>
<dbReference type="Gene3D" id="1.20.910.10">
    <property type="entry name" value="Heme oxygenase-like"/>
    <property type="match status" value="1"/>
</dbReference>
<organism evidence="1 2">
    <name type="scientific">Marmoricola endophyticus</name>
    <dbReference type="NCBI Taxonomy" id="2040280"/>
    <lineage>
        <taxon>Bacteria</taxon>
        <taxon>Bacillati</taxon>
        <taxon>Actinomycetota</taxon>
        <taxon>Actinomycetes</taxon>
        <taxon>Propionibacteriales</taxon>
        <taxon>Nocardioidaceae</taxon>
        <taxon>Marmoricola</taxon>
    </lineage>
</organism>
<reference evidence="1" key="2">
    <citation type="submission" date="2020-09" db="EMBL/GenBank/DDBJ databases">
        <authorList>
            <person name="Sun Q."/>
            <person name="Zhou Y."/>
        </authorList>
    </citation>
    <scope>NUCLEOTIDE SEQUENCE</scope>
    <source>
        <strain evidence="1">CGMCC 1.16067</strain>
    </source>
</reference>
<dbReference type="Proteomes" id="UP000649179">
    <property type="component" value="Unassembled WGS sequence"/>
</dbReference>
<name>A0A917BMM9_9ACTN</name>
<evidence type="ECO:0008006" key="3">
    <source>
        <dbReference type="Google" id="ProtNLM"/>
    </source>
</evidence>
<dbReference type="Pfam" id="PF14518">
    <property type="entry name" value="Haem_oxygenas_2"/>
    <property type="match status" value="1"/>
</dbReference>
<accession>A0A917BMM9</accession>
<dbReference type="SMART" id="SM01236">
    <property type="entry name" value="Haem_oxygenase_2"/>
    <property type="match status" value="1"/>
</dbReference>
<protein>
    <recommendedName>
        <fullName evidence="3">Iron-containing redox enzyme family protein</fullName>
    </recommendedName>
</protein>
<dbReference type="EMBL" id="BMKQ01000001">
    <property type="protein sequence ID" value="GGF49829.1"/>
    <property type="molecule type" value="Genomic_DNA"/>
</dbReference>
<proteinExistence type="predicted"/>